<sequence>MHLVSTSNWGRYETSTRRDDVHPTTSTGEGTSYVADDGGLDDVSDVDPPQELGPDGAEVALFSKSEPVLTEPEDVKGGSNRTGACSNRTRPPNGQKIK</sequence>
<feature type="region of interest" description="Disordered" evidence="1">
    <location>
        <begin position="1"/>
        <end position="98"/>
    </location>
</feature>
<keyword evidence="3" id="KW-1185">Reference proteome</keyword>
<dbReference type="AlphaFoldDB" id="A0A9D3U8U1"/>
<protein>
    <submittedName>
        <fullName evidence="2">Uncharacterized protein</fullName>
    </submittedName>
</protein>
<comment type="caution">
    <text evidence="2">The sequence shown here is derived from an EMBL/GenBank/DDBJ whole genome shotgun (WGS) entry which is preliminary data.</text>
</comment>
<dbReference type="Proteomes" id="UP000828251">
    <property type="component" value="Unassembled WGS sequence"/>
</dbReference>
<evidence type="ECO:0000313" key="3">
    <source>
        <dbReference type="Proteomes" id="UP000828251"/>
    </source>
</evidence>
<evidence type="ECO:0000313" key="2">
    <source>
        <dbReference type="EMBL" id="KAH1031915.1"/>
    </source>
</evidence>
<feature type="compositionally biased region" description="Polar residues" evidence="1">
    <location>
        <begin position="79"/>
        <end position="92"/>
    </location>
</feature>
<organism evidence="2 3">
    <name type="scientific">Gossypium stocksii</name>
    <dbReference type="NCBI Taxonomy" id="47602"/>
    <lineage>
        <taxon>Eukaryota</taxon>
        <taxon>Viridiplantae</taxon>
        <taxon>Streptophyta</taxon>
        <taxon>Embryophyta</taxon>
        <taxon>Tracheophyta</taxon>
        <taxon>Spermatophyta</taxon>
        <taxon>Magnoliopsida</taxon>
        <taxon>eudicotyledons</taxon>
        <taxon>Gunneridae</taxon>
        <taxon>Pentapetalae</taxon>
        <taxon>rosids</taxon>
        <taxon>malvids</taxon>
        <taxon>Malvales</taxon>
        <taxon>Malvaceae</taxon>
        <taxon>Malvoideae</taxon>
        <taxon>Gossypium</taxon>
    </lineage>
</organism>
<name>A0A9D3U8U1_9ROSI</name>
<proteinExistence type="predicted"/>
<gene>
    <name evidence="2" type="ORF">J1N35_044089</name>
</gene>
<dbReference type="EMBL" id="JAIQCV010000013">
    <property type="protein sequence ID" value="KAH1031915.1"/>
    <property type="molecule type" value="Genomic_DNA"/>
</dbReference>
<accession>A0A9D3U8U1</accession>
<reference evidence="2 3" key="1">
    <citation type="journal article" date="2021" name="Plant Biotechnol. J.">
        <title>Multi-omics assisted identification of the key and species-specific regulatory components of drought-tolerant mechanisms in Gossypium stocksii.</title>
        <authorList>
            <person name="Yu D."/>
            <person name="Ke L."/>
            <person name="Zhang D."/>
            <person name="Wu Y."/>
            <person name="Sun Y."/>
            <person name="Mei J."/>
            <person name="Sun J."/>
            <person name="Sun Y."/>
        </authorList>
    </citation>
    <scope>NUCLEOTIDE SEQUENCE [LARGE SCALE GENOMIC DNA]</scope>
    <source>
        <strain evidence="3">cv. E1</strain>
        <tissue evidence="2">Leaf</tissue>
    </source>
</reference>
<evidence type="ECO:0000256" key="1">
    <source>
        <dbReference type="SAM" id="MobiDB-lite"/>
    </source>
</evidence>